<dbReference type="WBParaSite" id="MBELARI_LOCUS21681">
    <property type="protein sequence ID" value="MBELARI_LOCUS21681"/>
    <property type="gene ID" value="MBELARI_LOCUS21681"/>
</dbReference>
<protein>
    <submittedName>
        <fullName evidence="2">Uncharacterized protein</fullName>
    </submittedName>
</protein>
<accession>A0AAF3F4Z2</accession>
<dbReference type="AlphaFoldDB" id="A0AAF3F4Z2"/>
<organism evidence="1 2">
    <name type="scientific">Mesorhabditis belari</name>
    <dbReference type="NCBI Taxonomy" id="2138241"/>
    <lineage>
        <taxon>Eukaryota</taxon>
        <taxon>Metazoa</taxon>
        <taxon>Ecdysozoa</taxon>
        <taxon>Nematoda</taxon>
        <taxon>Chromadorea</taxon>
        <taxon>Rhabditida</taxon>
        <taxon>Rhabditina</taxon>
        <taxon>Rhabditomorpha</taxon>
        <taxon>Rhabditoidea</taxon>
        <taxon>Rhabditidae</taxon>
        <taxon>Mesorhabditinae</taxon>
        <taxon>Mesorhabditis</taxon>
    </lineage>
</organism>
<reference evidence="2" key="1">
    <citation type="submission" date="2024-02" db="UniProtKB">
        <authorList>
            <consortium name="WormBaseParasite"/>
        </authorList>
    </citation>
    <scope>IDENTIFICATION</scope>
</reference>
<dbReference type="Proteomes" id="UP000887575">
    <property type="component" value="Unassembled WGS sequence"/>
</dbReference>
<evidence type="ECO:0000313" key="2">
    <source>
        <dbReference type="WBParaSite" id="MBELARI_LOCUS21681"/>
    </source>
</evidence>
<proteinExistence type="predicted"/>
<name>A0AAF3F4Z2_9BILA</name>
<evidence type="ECO:0000313" key="1">
    <source>
        <dbReference type="Proteomes" id="UP000887575"/>
    </source>
</evidence>
<sequence length="254" mass="28876">MSFELSGLSVDYEVPKGKERVAEEAFNQLLASFNLDTSTLTSTASTTNIESTPRINVTNSDVDIKPLELSELEEEVIVHCRVITGLNPAKEWKPIMVKLEYEVVNTIRMADLVALLMKDPKLDLPPGAYSLRVFRANATEFLDPIEMHWEKDAGRRLYRVFKGTKACRTHRLLIDLTLRSVAPAKTTKSLWRVAVHPSFPSIKDGNTMRSKDQKQPFIKKKGPLDRKSQLQIDFLKYIRFSNISLIVHSRKSCS</sequence>
<keyword evidence="1" id="KW-1185">Reference proteome</keyword>